<dbReference type="EMBL" id="ADXJ01000543">
    <property type="protein sequence ID" value="EFS00433.1"/>
    <property type="molecule type" value="Genomic_DNA"/>
</dbReference>
<proteinExistence type="predicted"/>
<gene>
    <name evidence="1" type="ORF">NT03LS_1395</name>
</gene>
<organism evidence="1">
    <name type="scientific">Listeria seeligeri FSL N1-067</name>
    <dbReference type="NCBI Taxonomy" id="702453"/>
    <lineage>
        <taxon>Bacteria</taxon>
        <taxon>Bacillati</taxon>
        <taxon>Bacillota</taxon>
        <taxon>Bacilli</taxon>
        <taxon>Bacillales</taxon>
        <taxon>Listeriaceae</taxon>
        <taxon>Listeria</taxon>
    </lineage>
</organism>
<sequence length="40" mass="4980">MSYLNKKSYHKRKISVIRIKNSDDTYFFVWIFYTFIDIVV</sequence>
<accession>E3ZPL5</accession>
<name>E3ZPL5_LISSE</name>
<dbReference type="AlphaFoldDB" id="E3ZPL5"/>
<evidence type="ECO:0000313" key="1">
    <source>
        <dbReference type="EMBL" id="EFS00433.1"/>
    </source>
</evidence>
<comment type="caution">
    <text evidence="1">The sequence shown here is derived from an EMBL/GenBank/DDBJ whole genome shotgun (WGS) entry which is preliminary data.</text>
</comment>
<protein>
    <submittedName>
        <fullName evidence="1">Uncharacterized protein</fullName>
    </submittedName>
</protein>
<dbReference type="Proteomes" id="UP000004302">
    <property type="component" value="Chromosome"/>
</dbReference>
<dbReference type="HOGENOM" id="CLU_3292011_0_0_9"/>
<reference evidence="1" key="1">
    <citation type="journal article" date="2010" name="Microbiol. Resour. Announc.">
        <title>Comparative genomics of the bacterial genus Listeria: Genome evolution is characterized by limited gene acquisition and limited gene loss.</title>
        <authorList>
            <person name="den Bakker H.C."/>
            <person name="Cummings C.A."/>
            <person name="Ferreira V."/>
            <person name="Vatta P."/>
            <person name="Orsi R.H."/>
            <person name="Degoricija L."/>
            <person name="Barker M."/>
            <person name="Petrauskene O."/>
            <person name="Furtado M.R."/>
            <person name="Wiedmann M."/>
        </authorList>
    </citation>
    <scope>NUCLEOTIDE SEQUENCE [LARGE SCALE GENOMIC DNA]</scope>
    <source>
        <strain evidence="1">FSL N1-067</strain>
    </source>
</reference>